<dbReference type="InterPro" id="IPR000048">
    <property type="entry name" value="IQ_motif_EF-hand-BS"/>
</dbReference>
<dbReference type="Gene3D" id="1.20.890.10">
    <property type="entry name" value="cAMP-dependent protein kinase regulatory subunit, dimerization-anchoring domain"/>
    <property type="match status" value="1"/>
</dbReference>
<sequence length="491" mass="55952">MNVLLQKHGAKHIYKVPEGLRELCTDIAREVLRSQPRNIYCFVADYVEALLITRENAKVAVKVVNNILLGSQAIVGVLHRSGLSLEQIARAAPRIQTAFRAYLDAVDMRAAQVCDGNYTVNYVEKQFCGGWTRRAPDISIKHNGQKVCENATCDERSKVSLQSILQATGVPLEQAEKHATLIQAAFRGHYERMLLNESRGMIQWQRAAARTLEILRKAGASQAEASKAAILIQATYRGYYTRRNLKMKMKDIQPQEDEKESEVDIIEPGEAVQAVAWLDTMYEESGLTPMRANEAASVIQKAYRRYRQKRSDANPSVESTRSAVTGAILKNLHQKVFDEVMARVEIPTEFGDREDLMEAGEELQRVFNNRLMRARLAEEEYSEENPVHVEEFDESFKKLVDNGMYWIDMAEDWQKGREIEVESERDEETDTGREKRRDAAESFSETGGMSQLTWKLRVNGARKESRQRAQRVQQAKSCSPEAAECRRHRGF</sequence>
<evidence type="ECO:0000313" key="3">
    <source>
        <dbReference type="Proteomes" id="UP000310200"/>
    </source>
</evidence>
<dbReference type="AlphaFoldDB" id="A0A4S2L136"/>
<dbReference type="Proteomes" id="UP000310200">
    <property type="component" value="Unassembled WGS sequence"/>
</dbReference>
<dbReference type="STRING" id="300112.A0A4S2L136"/>
<reference evidence="2 3" key="1">
    <citation type="journal article" date="2019" name="Philos. Trans. R. Soc. Lond., B, Biol. Sci.">
        <title>Ant behaviour and brain gene expression of defending hosts depend on the ecological success of the intruding social parasite.</title>
        <authorList>
            <person name="Kaur R."/>
            <person name="Stoldt M."/>
            <person name="Jongepier E."/>
            <person name="Feldmeyer B."/>
            <person name="Menzel F."/>
            <person name="Bornberg-Bauer E."/>
            <person name="Foitzik S."/>
        </authorList>
    </citation>
    <scope>NUCLEOTIDE SEQUENCE [LARGE SCALE GENOMIC DNA]</scope>
    <source>
        <tissue evidence="2">Whole body</tissue>
    </source>
</reference>
<dbReference type="SUPFAM" id="SSF47391">
    <property type="entry name" value="Dimerization-anchoring domain of cAMP-dependent PK regulatory subunit"/>
    <property type="match status" value="1"/>
</dbReference>
<dbReference type="InterPro" id="IPR027417">
    <property type="entry name" value="P-loop_NTPase"/>
</dbReference>
<name>A0A4S2L136_9HYME</name>
<proteinExistence type="predicted"/>
<gene>
    <name evidence="2" type="ORF">DBV15_01666</name>
</gene>
<dbReference type="PANTHER" id="PTHR10699:SF11">
    <property type="entry name" value="IGLOO, ISOFORM A"/>
    <property type="match status" value="1"/>
</dbReference>
<dbReference type="SUPFAM" id="SSF52540">
    <property type="entry name" value="P-loop containing nucleoside triphosphate hydrolases"/>
    <property type="match status" value="1"/>
</dbReference>
<comment type="caution">
    <text evidence="2">The sequence shown here is derived from an EMBL/GenBank/DDBJ whole genome shotgun (WGS) entry which is preliminary data.</text>
</comment>
<dbReference type="EMBL" id="QBLH01000372">
    <property type="protein sequence ID" value="TGZ56190.1"/>
    <property type="molecule type" value="Genomic_DNA"/>
</dbReference>
<feature type="compositionally biased region" description="Polar residues" evidence="1">
    <location>
        <begin position="443"/>
        <end position="453"/>
    </location>
</feature>
<dbReference type="PANTHER" id="PTHR10699">
    <property type="entry name" value="NEUROMODULIN"/>
    <property type="match status" value="1"/>
</dbReference>
<feature type="compositionally biased region" description="Basic and acidic residues" evidence="1">
    <location>
        <begin position="430"/>
        <end position="440"/>
    </location>
</feature>
<dbReference type="SMART" id="SM00015">
    <property type="entry name" value="IQ"/>
    <property type="match status" value="4"/>
</dbReference>
<dbReference type="CDD" id="cd23767">
    <property type="entry name" value="IQCD"/>
    <property type="match status" value="1"/>
</dbReference>
<organism evidence="2 3">
    <name type="scientific">Temnothorax longispinosus</name>
    <dbReference type="NCBI Taxonomy" id="300112"/>
    <lineage>
        <taxon>Eukaryota</taxon>
        <taxon>Metazoa</taxon>
        <taxon>Ecdysozoa</taxon>
        <taxon>Arthropoda</taxon>
        <taxon>Hexapoda</taxon>
        <taxon>Insecta</taxon>
        <taxon>Pterygota</taxon>
        <taxon>Neoptera</taxon>
        <taxon>Endopterygota</taxon>
        <taxon>Hymenoptera</taxon>
        <taxon>Apocrita</taxon>
        <taxon>Aculeata</taxon>
        <taxon>Formicoidea</taxon>
        <taxon>Formicidae</taxon>
        <taxon>Myrmicinae</taxon>
        <taxon>Temnothorax</taxon>
    </lineage>
</organism>
<dbReference type="CDD" id="cd12084">
    <property type="entry name" value="DD_RII_PKA-like"/>
    <property type="match status" value="1"/>
</dbReference>
<protein>
    <recommendedName>
        <fullName evidence="4">RIIa domain-containing protein</fullName>
    </recommendedName>
</protein>
<accession>A0A4S2L136</accession>
<feature type="region of interest" description="Disordered" evidence="1">
    <location>
        <begin position="418"/>
        <end position="491"/>
    </location>
</feature>
<dbReference type="GO" id="GO:0005516">
    <property type="term" value="F:calmodulin binding"/>
    <property type="evidence" value="ECO:0007669"/>
    <property type="project" value="TreeGrafter"/>
</dbReference>
<keyword evidence="3" id="KW-1185">Reference proteome</keyword>
<evidence type="ECO:0008006" key="4">
    <source>
        <dbReference type="Google" id="ProtNLM"/>
    </source>
</evidence>
<dbReference type="Gene3D" id="1.20.5.190">
    <property type="match status" value="1"/>
</dbReference>
<dbReference type="Pfam" id="PF00612">
    <property type="entry name" value="IQ"/>
    <property type="match status" value="2"/>
</dbReference>
<evidence type="ECO:0000313" key="2">
    <source>
        <dbReference type="EMBL" id="TGZ56190.1"/>
    </source>
</evidence>
<dbReference type="PROSITE" id="PS50096">
    <property type="entry name" value="IQ"/>
    <property type="match status" value="2"/>
</dbReference>
<evidence type="ECO:0000256" key="1">
    <source>
        <dbReference type="SAM" id="MobiDB-lite"/>
    </source>
</evidence>